<dbReference type="GO" id="GO:0070930">
    <property type="term" value="P:trans-translation-dependent protein tagging"/>
    <property type="evidence" value="ECO:0007669"/>
    <property type="project" value="TreeGrafter"/>
</dbReference>
<dbReference type="Proteomes" id="UP000664073">
    <property type="component" value="Unassembled WGS sequence"/>
</dbReference>
<sequence length="168" mass="18740">MAQKPGKSAKSPMISHGMVAQNRKARFNYAIQETVEAGLVLKGPEVKSLRLGRATISEAFAGERDGELWLFNSYIPEYQGGVLSRFDSRAPRKLLMHRKQVSKYMGAIAKQGATLVPLDIHFNDRGVAKVTLGLGVGKKNIDKRQTVADRDWQRDKARLIRNKGKGDY</sequence>
<dbReference type="Pfam" id="PF01668">
    <property type="entry name" value="SmpB"/>
    <property type="match status" value="1"/>
</dbReference>
<dbReference type="GO" id="GO:0005829">
    <property type="term" value="C:cytosol"/>
    <property type="evidence" value="ECO:0007669"/>
    <property type="project" value="TreeGrafter"/>
</dbReference>
<evidence type="ECO:0000256" key="2">
    <source>
        <dbReference type="ARBA" id="ARBA00022884"/>
    </source>
</evidence>
<keyword evidence="5" id="KW-1185">Reference proteome</keyword>
<keyword evidence="2 3" id="KW-0694">RNA-binding</keyword>
<proteinExistence type="inferred from homology"/>
<reference evidence="4" key="1">
    <citation type="submission" date="2021-03" db="EMBL/GenBank/DDBJ databases">
        <title>The complete genome sequence of Acetobacter sp. TBRC 12339.</title>
        <authorList>
            <person name="Charoenyingcharoen P."/>
            <person name="Yukphan P."/>
        </authorList>
    </citation>
    <scope>NUCLEOTIDE SEQUENCE</scope>
    <source>
        <strain evidence="4">TBRC 12339</strain>
    </source>
</reference>
<evidence type="ECO:0000256" key="1">
    <source>
        <dbReference type="ARBA" id="ARBA00022490"/>
    </source>
</evidence>
<dbReference type="CDD" id="cd09294">
    <property type="entry name" value="SmpB"/>
    <property type="match status" value="1"/>
</dbReference>
<dbReference type="PROSITE" id="PS01317">
    <property type="entry name" value="SSRP"/>
    <property type="match status" value="1"/>
</dbReference>
<dbReference type="PANTHER" id="PTHR30308:SF2">
    <property type="entry name" value="SSRA-BINDING PROTEIN"/>
    <property type="match status" value="1"/>
</dbReference>
<evidence type="ECO:0000313" key="4">
    <source>
        <dbReference type="EMBL" id="MBO1324173.1"/>
    </source>
</evidence>
<comment type="caution">
    <text evidence="4">The sequence shown here is derived from an EMBL/GenBank/DDBJ whole genome shotgun (WGS) entry which is preliminary data.</text>
</comment>
<dbReference type="AlphaFoldDB" id="A0A939KLE4"/>
<comment type="subcellular location">
    <subcellularLocation>
        <location evidence="3">Cytoplasm</location>
    </subcellularLocation>
    <text evidence="3">The tmRNA-SmpB complex associates with stalled 70S ribosomes.</text>
</comment>
<evidence type="ECO:0000256" key="3">
    <source>
        <dbReference type="HAMAP-Rule" id="MF_00023"/>
    </source>
</evidence>
<keyword evidence="1 3" id="KW-0963">Cytoplasm</keyword>
<dbReference type="EMBL" id="JAFVMH010000001">
    <property type="protein sequence ID" value="MBO1324173.1"/>
    <property type="molecule type" value="Genomic_DNA"/>
</dbReference>
<gene>
    <name evidence="3 4" type="primary">smpB</name>
    <name evidence="4" type="ORF">J2D77_03240</name>
</gene>
<name>A0A939KLE4_9PROT</name>
<comment type="function">
    <text evidence="3">Required for rescue of stalled ribosomes mediated by trans-translation. Binds to transfer-messenger RNA (tmRNA), required for stable association of tmRNA with ribosomes. tmRNA and SmpB together mimic tRNA shape, replacing the anticodon stem-loop with SmpB. tmRNA is encoded by the ssrA gene; the 2 termini fold to resemble tRNA(Ala) and it encodes a 'tag peptide', a short internal open reading frame. During trans-translation Ala-aminoacylated tmRNA acts like a tRNA, entering the A-site of stalled ribosomes, displacing the stalled mRNA. The ribosome then switches to translate the ORF on the tmRNA; the nascent peptide is terminated with the 'tag peptide' encoded by the tmRNA and targeted for degradation. The ribosome is freed to recommence translation, which seems to be the essential function of trans-translation.</text>
</comment>
<dbReference type="InterPro" id="IPR023620">
    <property type="entry name" value="SmpB"/>
</dbReference>
<dbReference type="NCBIfam" id="TIGR00086">
    <property type="entry name" value="smpB"/>
    <property type="match status" value="1"/>
</dbReference>
<accession>A0A939KLE4</accession>
<dbReference type="InterPro" id="IPR020081">
    <property type="entry name" value="SsrA-bd_prot_CS"/>
</dbReference>
<dbReference type="InterPro" id="IPR000037">
    <property type="entry name" value="SsrA-bd_prot"/>
</dbReference>
<dbReference type="HAMAP" id="MF_00023">
    <property type="entry name" value="SmpB"/>
    <property type="match status" value="1"/>
</dbReference>
<organism evidence="4 5">
    <name type="scientific">Acetobacter garciniae</name>
    <dbReference type="NCBI Taxonomy" id="2817435"/>
    <lineage>
        <taxon>Bacteria</taxon>
        <taxon>Pseudomonadati</taxon>
        <taxon>Pseudomonadota</taxon>
        <taxon>Alphaproteobacteria</taxon>
        <taxon>Acetobacterales</taxon>
        <taxon>Acetobacteraceae</taxon>
        <taxon>Acetobacter</taxon>
    </lineage>
</organism>
<evidence type="ECO:0000313" key="5">
    <source>
        <dbReference type="Proteomes" id="UP000664073"/>
    </source>
</evidence>
<protein>
    <recommendedName>
        <fullName evidence="3">SsrA-binding protein</fullName>
    </recommendedName>
    <alternativeName>
        <fullName evidence="3">Small protein B</fullName>
    </alternativeName>
</protein>
<dbReference type="GO" id="GO:0070929">
    <property type="term" value="P:trans-translation"/>
    <property type="evidence" value="ECO:0007669"/>
    <property type="project" value="UniProtKB-UniRule"/>
</dbReference>
<dbReference type="Gene3D" id="2.40.280.10">
    <property type="match status" value="1"/>
</dbReference>
<dbReference type="NCBIfam" id="NF003843">
    <property type="entry name" value="PRK05422.1"/>
    <property type="match status" value="1"/>
</dbReference>
<dbReference type="SUPFAM" id="SSF74982">
    <property type="entry name" value="Small protein B (SmpB)"/>
    <property type="match status" value="1"/>
</dbReference>
<dbReference type="PANTHER" id="PTHR30308">
    <property type="entry name" value="TMRNA-BINDING COMPONENT OF TRANS-TRANSLATION TAGGING COMPLEX"/>
    <property type="match status" value="1"/>
</dbReference>
<dbReference type="RefSeq" id="WP_207844817.1">
    <property type="nucleotide sequence ID" value="NZ_JAFVMH010000001.1"/>
</dbReference>
<comment type="similarity">
    <text evidence="3">Belongs to the SmpB family.</text>
</comment>
<dbReference type="GO" id="GO:0003723">
    <property type="term" value="F:RNA binding"/>
    <property type="evidence" value="ECO:0007669"/>
    <property type="project" value="UniProtKB-UniRule"/>
</dbReference>